<dbReference type="PANTHER" id="PTHR45749:SF35">
    <property type="entry name" value="AC-LIKE TRANSPOSASE-RELATED"/>
    <property type="match status" value="1"/>
</dbReference>
<dbReference type="SUPFAM" id="SSF53098">
    <property type="entry name" value="Ribonuclease H-like"/>
    <property type="match status" value="1"/>
</dbReference>
<dbReference type="AlphaFoldDB" id="A0A8B8FFM0"/>
<proteinExistence type="predicted"/>
<dbReference type="PANTHER" id="PTHR45749">
    <property type="match status" value="1"/>
</dbReference>
<dbReference type="InterPro" id="IPR012337">
    <property type="entry name" value="RNaseH-like_sf"/>
</dbReference>
<organism evidence="1 2">
    <name type="scientific">Sipha flava</name>
    <name type="common">yellow sugarcane aphid</name>
    <dbReference type="NCBI Taxonomy" id="143950"/>
    <lineage>
        <taxon>Eukaryota</taxon>
        <taxon>Metazoa</taxon>
        <taxon>Ecdysozoa</taxon>
        <taxon>Arthropoda</taxon>
        <taxon>Hexapoda</taxon>
        <taxon>Insecta</taxon>
        <taxon>Pterygota</taxon>
        <taxon>Neoptera</taxon>
        <taxon>Paraneoptera</taxon>
        <taxon>Hemiptera</taxon>
        <taxon>Sternorrhyncha</taxon>
        <taxon>Aphidomorpha</taxon>
        <taxon>Aphidoidea</taxon>
        <taxon>Aphididae</taxon>
        <taxon>Sipha</taxon>
    </lineage>
</organism>
<dbReference type="GeneID" id="112682776"/>
<dbReference type="OrthoDB" id="6623507at2759"/>
<evidence type="ECO:0000313" key="1">
    <source>
        <dbReference type="Proteomes" id="UP000694846"/>
    </source>
</evidence>
<gene>
    <name evidence="2" type="primary">LOC112682776</name>
</gene>
<accession>A0A8B8FFM0</accession>
<evidence type="ECO:0000313" key="2">
    <source>
        <dbReference type="RefSeq" id="XP_025409287.1"/>
    </source>
</evidence>
<reference evidence="2" key="1">
    <citation type="submission" date="2025-08" db="UniProtKB">
        <authorList>
            <consortium name="RefSeq"/>
        </authorList>
    </citation>
    <scope>IDENTIFICATION</scope>
    <source>
        <tissue evidence="2">Whole body</tissue>
    </source>
</reference>
<name>A0A8B8FFM0_9HEMI</name>
<dbReference type="Proteomes" id="UP000694846">
    <property type="component" value="Unplaced"/>
</dbReference>
<sequence>MGLSDIIIQQLKDLGIPIKNMRGQGYDNGANMKRKRSGVQRRIRNINPRAFFVPCSTHSLNLVVNDAVQLSKEAIEFFDIIQKVYVFFSASTYRWQILLRHITNLTVKPLSQTRWESRIEALKPFRYQIGEIYDALFEIVQDKNVDSMTRHEAECLCKYIKQFKFLCSITICAAIQILEALVSYLKQQRLDCDNSFDKYVFEASKMASEIDAVSVFEQSVGRIKARRVKRQFDYENVDEPIIDPKINFKI</sequence>
<protein>
    <submittedName>
        <fullName evidence="2">Zinc finger MYM-type protein 1-like</fullName>
    </submittedName>
</protein>
<dbReference type="RefSeq" id="XP_025409287.1">
    <property type="nucleotide sequence ID" value="XM_025553502.1"/>
</dbReference>
<keyword evidence="1" id="KW-1185">Reference proteome</keyword>